<dbReference type="PROSITE" id="PS00018">
    <property type="entry name" value="EF_HAND_1"/>
    <property type="match status" value="1"/>
</dbReference>
<sequence length="1328" mass="149204">MMDNNEHDDDVMSISSINYEESVINNQEFLVEDEGEDSEVLVEVECVEIGRIRKWSIENHIPHTALDGLLKILNERLLPESPGSHRVLKAISCEFRRDSAPSRAVDLPMRLFDSECTIETHQRPLLQDSAVTSEKQSDVVQLVQSLVNTQNLEILNNNLQVSKMGSNISKRSAAQPLKPPSKNTIKMPEKTTSRNPMLKLKNKTGVHSTKSLPTLWSKAPERGSSDAYTVIKERRSLSHLNTLQENVHSALSSVMSNVPSWKLTSARAIEKNKANSNTEPSAVDDEENSNHSKTKNQAVGKNNQTFDGNQNSSLDNSKDGHVSEEEYDDVSEDEDDGEGSEEDLDNEFAKNLYVCRINEVMASPEKLDEKIFIDYQGKDVKPELKSLSTTIFKTDSSVSKKKKSLKADTRRVKLTFLLKIQNVLSDLNEIKKKYLKKLKNNAITRRATARRAFVREVIIGARRSKVSTSWGKARIYTSHRSFECTRSHEKSNTVAITSITTEDGKRYKVPEDLMYMDVHEELKKTTTYTKVRANLKRRHDNMSVWFILNEELQGKYFDEAGNLEIAGRFLNEMENIEQIVKKVLETDRIETILADQYPGINSKEFKQFLEENEVKLIYTAVNAPFSNGLNERLNQTLRHCRCSHVDAALNEVFIFLIATVIKGYARRRTRQQNKRHSDHCPRLRYTYVIVCAHEVVAASSVGNFILTHTHTLQSSLGGLKRCPLRTQHYSSHGRELFNSRSTSFLQCLLLRMLGKVESERASQENGEVHRHVYTASTHSSGLRRQRQQKQLRARAPQRLLLRLLLCHRQARTTTTSTAATIAYDGDDDDDDARVCRREQRPTEGRENSRQSARCFAPIRFALSVLRARAPACTLTAPRVAAAAAAAAAASTCFCSSRLSNNNEDENRVLRCSGSLAREESSRVSRIHTSAVVSYISRGRFMHSAATAAATAVVAASAAASVDKKIFALLLKMCICTEREQCARARGNNQVSAVEILCAARVREIAPSSNENAIFSFVCTLDSAVAAAAVAVKKENMKKKKKESESIVYIWGRAMISSSSGKNFALAPLYPTPRHTLEATAKKNVDARVKNRLATSARAASLHSRLLLPVDVINREVFAPRYGCSAPGEQFIAKYSQRSRPELASRYFFHLFLTREERNAAFVINCLIIDPSKSHPTYTGYVFGEHSQNGNSHGSNPDIYMHHRLDRPVVYIRMRYDNTYVPIYVRACMLVVLVNVVLVPRVQCIYAGRRIEHTLDLAPVCVGIVQPPPRLPERPKLRIHSLVFGQSDGLKKIPSSPCALAASSSHTGHVLHDSALLLRDEQLLIVYIN</sequence>
<dbReference type="GO" id="GO:0003676">
    <property type="term" value="F:nucleic acid binding"/>
    <property type="evidence" value="ECO:0007669"/>
    <property type="project" value="InterPro"/>
</dbReference>
<dbReference type="InterPro" id="IPR036397">
    <property type="entry name" value="RNaseH_sf"/>
</dbReference>
<reference evidence="3 4" key="1">
    <citation type="submission" date="2020-02" db="EMBL/GenBank/DDBJ databases">
        <authorList>
            <person name="Ferguson B K."/>
        </authorList>
    </citation>
    <scope>NUCLEOTIDE SEQUENCE [LARGE SCALE GENOMIC DNA]</scope>
</reference>
<evidence type="ECO:0000259" key="2">
    <source>
        <dbReference type="PROSITE" id="PS50994"/>
    </source>
</evidence>
<dbReference type="Gene3D" id="3.30.420.10">
    <property type="entry name" value="Ribonuclease H-like superfamily/Ribonuclease H"/>
    <property type="match status" value="1"/>
</dbReference>
<evidence type="ECO:0000256" key="1">
    <source>
        <dbReference type="SAM" id="MobiDB-lite"/>
    </source>
</evidence>
<organism evidence="3 4">
    <name type="scientific">Trichogramma brassicae</name>
    <dbReference type="NCBI Taxonomy" id="86971"/>
    <lineage>
        <taxon>Eukaryota</taxon>
        <taxon>Metazoa</taxon>
        <taxon>Ecdysozoa</taxon>
        <taxon>Arthropoda</taxon>
        <taxon>Hexapoda</taxon>
        <taxon>Insecta</taxon>
        <taxon>Pterygota</taxon>
        <taxon>Neoptera</taxon>
        <taxon>Endopterygota</taxon>
        <taxon>Hymenoptera</taxon>
        <taxon>Apocrita</taxon>
        <taxon>Proctotrupomorpha</taxon>
        <taxon>Chalcidoidea</taxon>
        <taxon>Trichogrammatidae</taxon>
        <taxon>Trichogramma</taxon>
    </lineage>
</organism>
<dbReference type="InterPro" id="IPR001584">
    <property type="entry name" value="Integrase_cat-core"/>
</dbReference>
<dbReference type="Proteomes" id="UP000479190">
    <property type="component" value="Unassembled WGS sequence"/>
</dbReference>
<dbReference type="InterPro" id="IPR018247">
    <property type="entry name" value="EF_Hand_1_Ca_BS"/>
</dbReference>
<dbReference type="SUPFAM" id="SSF53098">
    <property type="entry name" value="Ribonuclease H-like"/>
    <property type="match status" value="1"/>
</dbReference>
<feature type="region of interest" description="Disordered" evidence="1">
    <location>
        <begin position="271"/>
        <end position="343"/>
    </location>
</feature>
<gene>
    <name evidence="3" type="ORF">TBRA_LOCUS3221</name>
</gene>
<feature type="region of interest" description="Disordered" evidence="1">
    <location>
        <begin position="170"/>
        <end position="189"/>
    </location>
</feature>
<keyword evidence="4" id="KW-1185">Reference proteome</keyword>
<dbReference type="InterPro" id="IPR012337">
    <property type="entry name" value="RNaseH-like_sf"/>
</dbReference>
<feature type="compositionally biased region" description="Acidic residues" evidence="1">
    <location>
        <begin position="325"/>
        <end position="343"/>
    </location>
</feature>
<dbReference type="EMBL" id="CADCXV010000638">
    <property type="protein sequence ID" value="CAB0031243.1"/>
    <property type="molecule type" value="Genomic_DNA"/>
</dbReference>
<dbReference type="PROSITE" id="PS50994">
    <property type="entry name" value="INTEGRASE"/>
    <property type="match status" value="1"/>
</dbReference>
<protein>
    <recommendedName>
        <fullName evidence="2">Integrase catalytic domain-containing protein</fullName>
    </recommendedName>
</protein>
<evidence type="ECO:0000313" key="4">
    <source>
        <dbReference type="Proteomes" id="UP000479190"/>
    </source>
</evidence>
<name>A0A6H5I0S2_9HYME</name>
<feature type="domain" description="Integrase catalytic" evidence="2">
    <location>
        <begin position="506"/>
        <end position="689"/>
    </location>
</feature>
<proteinExistence type="predicted"/>
<dbReference type="GO" id="GO:0015074">
    <property type="term" value="P:DNA integration"/>
    <property type="evidence" value="ECO:0007669"/>
    <property type="project" value="InterPro"/>
</dbReference>
<feature type="compositionally biased region" description="Polar residues" evidence="1">
    <location>
        <begin position="295"/>
        <end position="315"/>
    </location>
</feature>
<evidence type="ECO:0000313" key="3">
    <source>
        <dbReference type="EMBL" id="CAB0031243.1"/>
    </source>
</evidence>
<accession>A0A6H5I0S2</accession>